<dbReference type="InterPro" id="IPR014756">
    <property type="entry name" value="Ig_E-set"/>
</dbReference>
<feature type="compositionally biased region" description="Low complexity" evidence="1">
    <location>
        <begin position="107"/>
        <end position="143"/>
    </location>
</feature>
<dbReference type="PANTHER" id="PTHR40625">
    <property type="entry name" value="GTP-BINDING PROTEIN ESDC-RELATED"/>
    <property type="match status" value="1"/>
</dbReference>
<gene>
    <name evidence="2" type="ORF">FOXYS1_11297</name>
</gene>
<sequence>MSAVQLSFSLRVSSGVKTVHLLGSWDGYVGQLPLSKDKSSSKSGSWKGTFRFQNSTLEAGQRYWYYYIIDGYHVAHNPSVTSTIEPTTGRELNVLDVPTDSHKSSSHRSSSSKSSSKSSSSSSKSSSKSSSHKSSSSSKSSSHSSKDKESRSSRSSRHSSKLSVDIPKGRPLSISQIQAPKPMSPHATKHILDASYYDNEELEELADRFGSANIEDEFITDFSTSPISSSGSSLSYRSDSSSPNSSFSGYSTPGSDVSSCTCERYGITRKGERVKLDCGGSRCGYDDDSDSICSSGSEDEYEYEASVSRTSSRRHGVVA</sequence>
<dbReference type="Proteomes" id="UP000558688">
    <property type="component" value="Unassembled WGS sequence"/>
</dbReference>
<evidence type="ECO:0008006" key="4">
    <source>
        <dbReference type="Google" id="ProtNLM"/>
    </source>
</evidence>
<evidence type="ECO:0000256" key="1">
    <source>
        <dbReference type="SAM" id="MobiDB-lite"/>
    </source>
</evidence>
<dbReference type="PANTHER" id="PTHR40625:SF2">
    <property type="entry name" value="GTP-BINDING PROTEIN ESDC"/>
    <property type="match status" value="1"/>
</dbReference>
<evidence type="ECO:0000313" key="3">
    <source>
        <dbReference type="Proteomes" id="UP000558688"/>
    </source>
</evidence>
<feature type="compositionally biased region" description="Low complexity" evidence="1">
    <location>
        <begin position="221"/>
        <end position="251"/>
    </location>
</feature>
<feature type="region of interest" description="Disordered" evidence="1">
    <location>
        <begin position="221"/>
        <end position="258"/>
    </location>
</feature>
<dbReference type="AlphaFoldDB" id="A0A8H5A4Y9"/>
<dbReference type="EMBL" id="JAAFOW010002099">
    <property type="protein sequence ID" value="KAF5258145.1"/>
    <property type="molecule type" value="Genomic_DNA"/>
</dbReference>
<feature type="region of interest" description="Disordered" evidence="1">
    <location>
        <begin position="97"/>
        <end position="186"/>
    </location>
</feature>
<reference evidence="2" key="1">
    <citation type="submission" date="2020-02" db="EMBL/GenBank/DDBJ databases">
        <title>Identification and distribution of gene clusters putatively required for synthesis of sphingolipid metabolism inhibitors in phylogenetically diverse species of the filamentous fungus Fusarium.</title>
        <authorList>
            <person name="Kim H.-S."/>
            <person name="Busman M."/>
            <person name="Brown D.W."/>
            <person name="Divon H."/>
            <person name="Uhlig S."/>
            <person name="Proctor R.H."/>
        </authorList>
    </citation>
    <scope>NUCLEOTIDE SEQUENCE [LARGE SCALE GENOMIC DNA]</scope>
    <source>
        <strain evidence="2">NRRL 39464</strain>
    </source>
</reference>
<protein>
    <recommendedName>
        <fullName evidence="4">SRP40 Suppressor of mutant AC40 of RNA polymerase I and III</fullName>
    </recommendedName>
</protein>
<proteinExistence type="predicted"/>
<name>A0A8H5A4Y9_FUSOX</name>
<dbReference type="SUPFAM" id="SSF81296">
    <property type="entry name" value="E set domains"/>
    <property type="match status" value="1"/>
</dbReference>
<evidence type="ECO:0000313" key="2">
    <source>
        <dbReference type="EMBL" id="KAF5258145.1"/>
    </source>
</evidence>
<dbReference type="InterPro" id="IPR013783">
    <property type="entry name" value="Ig-like_fold"/>
</dbReference>
<feature type="region of interest" description="Disordered" evidence="1">
    <location>
        <begin position="278"/>
        <end position="298"/>
    </location>
</feature>
<accession>A0A8H5A4Y9</accession>
<comment type="caution">
    <text evidence="2">The sequence shown here is derived from an EMBL/GenBank/DDBJ whole genome shotgun (WGS) entry which is preliminary data.</text>
</comment>
<dbReference type="Gene3D" id="2.60.40.10">
    <property type="entry name" value="Immunoglobulins"/>
    <property type="match status" value="1"/>
</dbReference>
<organism evidence="2 3">
    <name type="scientific">Fusarium oxysporum</name>
    <name type="common">Fusarium vascular wilt</name>
    <dbReference type="NCBI Taxonomy" id="5507"/>
    <lineage>
        <taxon>Eukaryota</taxon>
        <taxon>Fungi</taxon>
        <taxon>Dikarya</taxon>
        <taxon>Ascomycota</taxon>
        <taxon>Pezizomycotina</taxon>
        <taxon>Sordariomycetes</taxon>
        <taxon>Hypocreomycetidae</taxon>
        <taxon>Hypocreales</taxon>
        <taxon>Nectriaceae</taxon>
        <taxon>Fusarium</taxon>
        <taxon>Fusarium oxysporum species complex</taxon>
    </lineage>
</organism>